<reference evidence="7" key="2">
    <citation type="journal article" date="2023" name="IMA Fungus">
        <title>Comparative genomic study of the Penicillium genus elucidates a diverse pangenome and 15 lateral gene transfer events.</title>
        <authorList>
            <person name="Petersen C."/>
            <person name="Sorensen T."/>
            <person name="Nielsen M.R."/>
            <person name="Sondergaard T.E."/>
            <person name="Sorensen J.L."/>
            <person name="Fitzpatrick D.A."/>
            <person name="Frisvad J.C."/>
            <person name="Nielsen K.L."/>
        </authorList>
    </citation>
    <scope>NUCLEOTIDE SEQUENCE</scope>
    <source>
        <strain evidence="7">IBT 30761</strain>
    </source>
</reference>
<sequence length="333" mass="37722">MPKAEAGSTKAIANAARRKGLGRLRWYCQACEKQCPDENGFKCHTQSESHVRQMMLIGEDSKSHIENYSNEFLKNFIDTLRTMHREKPVQFNHFYQNIIKDKTHIHLNSTKWKSLTHFVSYLGKEGICRVEDTEKGLFIAWIDNSPETLRKREALMKKERMDKGDEEREQKAIQQQVERAQRQAAEKKAQEKDNGNGKPEDKMLDRADGEKVKLNLGFAAKPKPETKSAPPMQETVSLEEKTADASTTAAETTETSTPAPKISMSFGAKKPQNVFAAASKKNPLAAKKGPVMVQPKKMSEAERIMKAEMEAQQRKRSKPDSGFNNKRPKISLS</sequence>
<dbReference type="AlphaFoldDB" id="A0A9W9G1Y8"/>
<accession>A0A9W9G1Y8</accession>
<protein>
    <submittedName>
        <fullName evidence="7">KIN17-like protein</fullName>
    </submittedName>
</protein>
<evidence type="ECO:0000256" key="3">
    <source>
        <dbReference type="ARBA" id="ARBA00022771"/>
    </source>
</evidence>
<reference evidence="7" key="1">
    <citation type="submission" date="2022-11" db="EMBL/GenBank/DDBJ databases">
        <authorList>
            <person name="Petersen C."/>
        </authorList>
    </citation>
    <scope>NUCLEOTIDE SEQUENCE</scope>
    <source>
        <strain evidence="7">IBT 30761</strain>
    </source>
</reference>
<dbReference type="SMART" id="SM01253">
    <property type="entry name" value="Kin17_mid"/>
    <property type="match status" value="1"/>
</dbReference>
<keyword evidence="2" id="KW-0479">Metal-binding</keyword>
<evidence type="ECO:0000256" key="1">
    <source>
        <dbReference type="ARBA" id="ARBA00008517"/>
    </source>
</evidence>
<comment type="caution">
    <text evidence="7">The sequence shown here is derived from an EMBL/GenBank/DDBJ whole genome shotgun (WGS) entry which is preliminary data.</text>
</comment>
<dbReference type="Pfam" id="PF25095">
    <property type="entry name" value="C2H2-zf_KIN17"/>
    <property type="match status" value="1"/>
</dbReference>
<evidence type="ECO:0000313" key="7">
    <source>
        <dbReference type="EMBL" id="KAJ5110629.1"/>
    </source>
</evidence>
<feature type="region of interest" description="Disordered" evidence="5">
    <location>
        <begin position="305"/>
        <end position="333"/>
    </location>
</feature>
<name>A0A9W9G1Y8_9EURO</name>
<dbReference type="PANTHER" id="PTHR12805:SF0">
    <property type="entry name" value="DNA_RNA-BINDING PROTEIN KIN17"/>
    <property type="match status" value="1"/>
</dbReference>
<dbReference type="EMBL" id="JAPQKI010000002">
    <property type="protein sequence ID" value="KAJ5110629.1"/>
    <property type="molecule type" value="Genomic_DNA"/>
</dbReference>
<dbReference type="OrthoDB" id="10266249at2759"/>
<feature type="compositionally biased region" description="Basic and acidic residues" evidence="5">
    <location>
        <begin position="179"/>
        <end position="213"/>
    </location>
</feature>
<dbReference type="InterPro" id="IPR036236">
    <property type="entry name" value="Znf_C2H2_sf"/>
</dbReference>
<dbReference type="GO" id="GO:0003690">
    <property type="term" value="F:double-stranded DNA binding"/>
    <property type="evidence" value="ECO:0007669"/>
    <property type="project" value="TreeGrafter"/>
</dbReference>
<dbReference type="GO" id="GO:0008270">
    <property type="term" value="F:zinc ion binding"/>
    <property type="evidence" value="ECO:0007669"/>
    <property type="project" value="UniProtKB-KW"/>
</dbReference>
<evidence type="ECO:0000256" key="5">
    <source>
        <dbReference type="SAM" id="MobiDB-lite"/>
    </source>
</evidence>
<evidence type="ECO:0000256" key="4">
    <source>
        <dbReference type="ARBA" id="ARBA00022833"/>
    </source>
</evidence>
<feature type="compositionally biased region" description="Basic and acidic residues" evidence="5">
    <location>
        <begin position="159"/>
        <end position="171"/>
    </location>
</feature>
<dbReference type="GeneID" id="81352637"/>
<dbReference type="PANTHER" id="PTHR12805">
    <property type="entry name" value="KIN17 KIN, ANTIGENIC DETERMINANT OF RECA PROTEIN HOMOLOG"/>
    <property type="match status" value="1"/>
</dbReference>
<evidence type="ECO:0000256" key="2">
    <source>
        <dbReference type="ARBA" id="ARBA00022723"/>
    </source>
</evidence>
<dbReference type="Gene3D" id="1.10.10.2030">
    <property type="entry name" value="DNA/RNA-binding protein Kin17, conserved domain"/>
    <property type="match status" value="1"/>
</dbReference>
<evidence type="ECO:0000259" key="6">
    <source>
        <dbReference type="SMART" id="SM01253"/>
    </source>
</evidence>
<keyword evidence="4" id="KW-0862">Zinc</keyword>
<dbReference type="InterPro" id="IPR038254">
    <property type="entry name" value="KIN17_WH-like_sf"/>
</dbReference>
<dbReference type="FunFam" id="1.10.10.2030:FF:000001">
    <property type="entry name" value="DNA/RNA-binding protein KIN17, putative"/>
    <property type="match status" value="1"/>
</dbReference>
<dbReference type="InterPro" id="IPR019447">
    <property type="entry name" value="DNA/RNA-bd_Kin17_WH-like_dom"/>
</dbReference>
<dbReference type="Pfam" id="PF10357">
    <property type="entry name" value="WH_KIN17"/>
    <property type="match status" value="1"/>
</dbReference>
<dbReference type="GO" id="GO:0006260">
    <property type="term" value="P:DNA replication"/>
    <property type="evidence" value="ECO:0007669"/>
    <property type="project" value="TreeGrafter"/>
</dbReference>
<feature type="compositionally biased region" description="Low complexity" evidence="5">
    <location>
        <begin position="244"/>
        <end position="261"/>
    </location>
</feature>
<comment type="similarity">
    <text evidence="1">Belongs to the KIN17 family.</text>
</comment>
<dbReference type="GO" id="GO:0006974">
    <property type="term" value="P:DNA damage response"/>
    <property type="evidence" value="ECO:0007669"/>
    <property type="project" value="TreeGrafter"/>
</dbReference>
<gene>
    <name evidence="7" type="ORF">N7532_001164</name>
</gene>
<feature type="region of interest" description="Disordered" evidence="5">
    <location>
        <begin position="159"/>
        <end position="265"/>
    </location>
</feature>
<dbReference type="Proteomes" id="UP001149074">
    <property type="component" value="Unassembled WGS sequence"/>
</dbReference>
<evidence type="ECO:0000313" key="8">
    <source>
        <dbReference type="Proteomes" id="UP001149074"/>
    </source>
</evidence>
<dbReference type="SUPFAM" id="SSF57667">
    <property type="entry name" value="beta-beta-alpha zinc fingers"/>
    <property type="match status" value="1"/>
</dbReference>
<feature type="domain" description="DNA/RNA-binding protein Kin17 WH-like" evidence="6">
    <location>
        <begin position="52"/>
        <end position="178"/>
    </location>
</feature>
<keyword evidence="8" id="KW-1185">Reference proteome</keyword>
<proteinExistence type="inferred from homology"/>
<dbReference type="GO" id="GO:0005634">
    <property type="term" value="C:nucleus"/>
    <property type="evidence" value="ECO:0007669"/>
    <property type="project" value="TreeGrafter"/>
</dbReference>
<dbReference type="InterPro" id="IPR056767">
    <property type="entry name" value="C2H2-Znf_KIN17"/>
</dbReference>
<dbReference type="InterPro" id="IPR037321">
    <property type="entry name" value="KIN17-like"/>
</dbReference>
<organism evidence="7 8">
    <name type="scientific">Penicillium argentinense</name>
    <dbReference type="NCBI Taxonomy" id="1131581"/>
    <lineage>
        <taxon>Eukaryota</taxon>
        <taxon>Fungi</taxon>
        <taxon>Dikarya</taxon>
        <taxon>Ascomycota</taxon>
        <taxon>Pezizomycotina</taxon>
        <taxon>Eurotiomycetes</taxon>
        <taxon>Eurotiomycetidae</taxon>
        <taxon>Eurotiales</taxon>
        <taxon>Aspergillaceae</taxon>
        <taxon>Penicillium</taxon>
    </lineage>
</organism>
<keyword evidence="3" id="KW-0863">Zinc-finger</keyword>
<dbReference type="RefSeq" id="XP_056478699.1">
    <property type="nucleotide sequence ID" value="XM_056613658.1"/>
</dbReference>